<dbReference type="Proteomes" id="UP001589608">
    <property type="component" value="Unassembled WGS sequence"/>
</dbReference>
<protein>
    <submittedName>
        <fullName evidence="2">DUF6069 family protein</fullName>
    </submittedName>
</protein>
<reference evidence="2 3" key="1">
    <citation type="submission" date="2024-09" db="EMBL/GenBank/DDBJ databases">
        <authorList>
            <person name="Sun Q."/>
            <person name="Mori K."/>
        </authorList>
    </citation>
    <scope>NUCLEOTIDE SEQUENCE [LARGE SCALE GENOMIC DNA]</scope>
    <source>
        <strain evidence="2 3">JCM 3307</strain>
    </source>
</reference>
<keyword evidence="1" id="KW-0812">Transmembrane</keyword>
<sequence length="137" mass="14368">MSRLLAVLGAAAAPALIWVVTVIGFGHHLIVYAKDPPLDVNVVVVVLLALVSALLGWLLLAVLERLTRHARTIWAAVALAVLVLSFALLLDPGTPLSTRIPLGLMHVAVAAVLVPVLYATSGARSKASSNWRSAASR</sequence>
<keyword evidence="1" id="KW-1133">Transmembrane helix</keyword>
<evidence type="ECO:0000313" key="3">
    <source>
        <dbReference type="Proteomes" id="UP001589608"/>
    </source>
</evidence>
<keyword evidence="1" id="KW-0472">Membrane</keyword>
<feature type="transmembrane region" description="Helical" evidence="1">
    <location>
        <begin position="40"/>
        <end position="60"/>
    </location>
</feature>
<name>A0ABV5M8X0_9ACTN</name>
<feature type="transmembrane region" description="Helical" evidence="1">
    <location>
        <begin position="102"/>
        <end position="120"/>
    </location>
</feature>
<proteinExistence type="predicted"/>
<comment type="caution">
    <text evidence="2">The sequence shown here is derived from an EMBL/GenBank/DDBJ whole genome shotgun (WGS) entry which is preliminary data.</text>
</comment>
<dbReference type="InterPro" id="IPR045713">
    <property type="entry name" value="DUF6069"/>
</dbReference>
<keyword evidence="3" id="KW-1185">Reference proteome</keyword>
<gene>
    <name evidence="2" type="ORF">ACFFTR_19785</name>
</gene>
<evidence type="ECO:0000313" key="2">
    <source>
        <dbReference type="EMBL" id="MFB9445322.1"/>
    </source>
</evidence>
<feature type="transmembrane region" description="Helical" evidence="1">
    <location>
        <begin position="72"/>
        <end position="90"/>
    </location>
</feature>
<accession>A0ABV5M8X0</accession>
<organism evidence="2 3">
    <name type="scientific">Dactylosporangium vinaceum</name>
    <dbReference type="NCBI Taxonomy" id="53362"/>
    <lineage>
        <taxon>Bacteria</taxon>
        <taxon>Bacillati</taxon>
        <taxon>Actinomycetota</taxon>
        <taxon>Actinomycetes</taxon>
        <taxon>Micromonosporales</taxon>
        <taxon>Micromonosporaceae</taxon>
        <taxon>Dactylosporangium</taxon>
    </lineage>
</organism>
<dbReference type="Pfam" id="PF19545">
    <property type="entry name" value="DUF6069"/>
    <property type="match status" value="1"/>
</dbReference>
<dbReference type="RefSeq" id="WP_223103325.1">
    <property type="nucleotide sequence ID" value="NZ_CP061913.1"/>
</dbReference>
<dbReference type="EMBL" id="JBHMCA010000042">
    <property type="protein sequence ID" value="MFB9445322.1"/>
    <property type="molecule type" value="Genomic_DNA"/>
</dbReference>
<evidence type="ECO:0000256" key="1">
    <source>
        <dbReference type="SAM" id="Phobius"/>
    </source>
</evidence>